<dbReference type="KEGG" id="dmm:dnm_089110"/>
<dbReference type="EMBL" id="CP061800">
    <property type="protein sequence ID" value="QTA92818.1"/>
    <property type="molecule type" value="Genomic_DNA"/>
</dbReference>
<keyword evidence="2" id="KW-1185">Reference proteome</keyword>
<sequence>MKINLQHLEIIDCPNWVQEILMRMISIRYENLRLSKHIIFILK</sequence>
<accession>A0A975GU51</accession>
<dbReference type="AlphaFoldDB" id="A0A975GU51"/>
<evidence type="ECO:0000313" key="1">
    <source>
        <dbReference type="EMBL" id="QTA92818.1"/>
    </source>
</evidence>
<evidence type="ECO:0000313" key="2">
    <source>
        <dbReference type="Proteomes" id="UP000663722"/>
    </source>
</evidence>
<reference evidence="1" key="1">
    <citation type="journal article" date="2021" name="Microb. Physiol.">
        <title>Proteogenomic Insights into the Physiology of Marine, Sulfate-Reducing, Filamentous Desulfonema limicola and Desulfonema magnum.</title>
        <authorList>
            <person name="Schnaars V."/>
            <person name="Wohlbrand L."/>
            <person name="Scheve S."/>
            <person name="Hinrichs C."/>
            <person name="Reinhardt R."/>
            <person name="Rabus R."/>
        </authorList>
    </citation>
    <scope>NUCLEOTIDE SEQUENCE</scope>
    <source>
        <strain evidence="1">4be13</strain>
    </source>
</reference>
<gene>
    <name evidence="1" type="ORF">dnm_089110</name>
</gene>
<protein>
    <submittedName>
        <fullName evidence="1">Uncharacterized protein</fullName>
    </submittedName>
</protein>
<organism evidence="1 2">
    <name type="scientific">Desulfonema magnum</name>
    <dbReference type="NCBI Taxonomy" id="45655"/>
    <lineage>
        <taxon>Bacteria</taxon>
        <taxon>Pseudomonadati</taxon>
        <taxon>Thermodesulfobacteriota</taxon>
        <taxon>Desulfobacteria</taxon>
        <taxon>Desulfobacterales</taxon>
        <taxon>Desulfococcaceae</taxon>
        <taxon>Desulfonema</taxon>
    </lineage>
</organism>
<dbReference type="Proteomes" id="UP000663722">
    <property type="component" value="Chromosome"/>
</dbReference>
<proteinExistence type="predicted"/>
<name>A0A975GU51_9BACT</name>